<dbReference type="HAMAP" id="MF_01368">
    <property type="entry name" value="Ribosomal_bL17"/>
    <property type="match status" value="1"/>
</dbReference>
<evidence type="ECO:0000256" key="6">
    <source>
        <dbReference type="SAM" id="MobiDB-lite"/>
    </source>
</evidence>
<evidence type="ECO:0000256" key="5">
    <source>
        <dbReference type="RuleBase" id="RU000660"/>
    </source>
</evidence>
<dbReference type="SUPFAM" id="SSF64263">
    <property type="entry name" value="Prokaryotic ribosomal protein L17"/>
    <property type="match status" value="1"/>
</dbReference>
<dbReference type="InterPro" id="IPR036373">
    <property type="entry name" value="Ribosomal_bL17_sf"/>
</dbReference>
<dbReference type="EMBL" id="BAABRI010000020">
    <property type="protein sequence ID" value="GAA5484046.1"/>
    <property type="molecule type" value="Genomic_DNA"/>
</dbReference>
<feature type="compositionally biased region" description="Acidic residues" evidence="6">
    <location>
        <begin position="150"/>
        <end position="159"/>
    </location>
</feature>
<feature type="region of interest" description="Disordered" evidence="6">
    <location>
        <begin position="124"/>
        <end position="191"/>
    </location>
</feature>
<gene>
    <name evidence="4" type="primary">rplQ</name>
    <name evidence="7" type="ORF">Hsar01_03285</name>
</gene>
<protein>
    <recommendedName>
        <fullName evidence="4">Large ribosomal subunit protein bL17</fullName>
    </recommendedName>
</protein>
<dbReference type="PANTHER" id="PTHR14413:SF16">
    <property type="entry name" value="LARGE RIBOSOMAL SUBUNIT PROTEIN BL17M"/>
    <property type="match status" value="1"/>
</dbReference>
<keyword evidence="3 4" id="KW-0687">Ribonucleoprotein</keyword>
<sequence length="191" mass="20820">MRHRSKTVKLKRTADHRRALLANLACSLIEHGRIRTTLAKAKALRPVAEKLVTLGKRGDLHARRQAVAFLRHKDVAKKLFEEVAPLAAKREGGYCRITKLGARMTDAAPMAVIEWVDQSAEAPAEDVAPVEAKVAEAPAKKSKAKKAEDEAPVEVEAEEAPAKKPKAKKKADEPAEDAPAQEEAEAAEDKE</sequence>
<evidence type="ECO:0000256" key="4">
    <source>
        <dbReference type="HAMAP-Rule" id="MF_01368"/>
    </source>
</evidence>
<dbReference type="PROSITE" id="PS01167">
    <property type="entry name" value="RIBOSOMAL_L17"/>
    <property type="match status" value="1"/>
</dbReference>
<dbReference type="Pfam" id="PF01196">
    <property type="entry name" value="Ribosomal_L17"/>
    <property type="match status" value="1"/>
</dbReference>
<name>A0ABP9UR76_9BACT</name>
<comment type="similarity">
    <text evidence="1 4 5">Belongs to the bacterial ribosomal protein bL17 family.</text>
</comment>
<proteinExistence type="inferred from homology"/>
<feature type="compositionally biased region" description="Low complexity" evidence="6">
    <location>
        <begin position="124"/>
        <end position="137"/>
    </location>
</feature>
<dbReference type="Proteomes" id="UP001476282">
    <property type="component" value="Unassembled WGS sequence"/>
</dbReference>
<evidence type="ECO:0000256" key="3">
    <source>
        <dbReference type="ARBA" id="ARBA00023274"/>
    </source>
</evidence>
<reference evidence="7 8" key="1">
    <citation type="submission" date="2024-02" db="EMBL/GenBank/DDBJ databases">
        <title>Haloferula sargassicola NBRC 104335.</title>
        <authorList>
            <person name="Ichikawa N."/>
            <person name="Katano-Makiyama Y."/>
            <person name="Hidaka K."/>
        </authorList>
    </citation>
    <scope>NUCLEOTIDE SEQUENCE [LARGE SCALE GENOMIC DNA]</scope>
    <source>
        <strain evidence="7 8">NBRC 104335</strain>
    </source>
</reference>
<dbReference type="Gene3D" id="3.90.1030.10">
    <property type="entry name" value="Ribosomal protein L17"/>
    <property type="match status" value="1"/>
</dbReference>
<comment type="subunit">
    <text evidence="4">Part of the 50S ribosomal subunit. Contacts protein L32.</text>
</comment>
<dbReference type="InterPro" id="IPR047859">
    <property type="entry name" value="Ribosomal_bL17_CS"/>
</dbReference>
<dbReference type="PANTHER" id="PTHR14413">
    <property type="entry name" value="RIBOSOMAL PROTEIN L17"/>
    <property type="match status" value="1"/>
</dbReference>
<feature type="compositionally biased region" description="Acidic residues" evidence="6">
    <location>
        <begin position="174"/>
        <end position="191"/>
    </location>
</feature>
<evidence type="ECO:0000313" key="8">
    <source>
        <dbReference type="Proteomes" id="UP001476282"/>
    </source>
</evidence>
<dbReference type="InterPro" id="IPR000456">
    <property type="entry name" value="Ribosomal_bL17"/>
</dbReference>
<evidence type="ECO:0000256" key="2">
    <source>
        <dbReference type="ARBA" id="ARBA00022980"/>
    </source>
</evidence>
<keyword evidence="2 4" id="KW-0689">Ribosomal protein</keyword>
<keyword evidence="8" id="KW-1185">Reference proteome</keyword>
<dbReference type="NCBIfam" id="TIGR00059">
    <property type="entry name" value="L17"/>
    <property type="match status" value="1"/>
</dbReference>
<evidence type="ECO:0000313" key="7">
    <source>
        <dbReference type="EMBL" id="GAA5484046.1"/>
    </source>
</evidence>
<comment type="caution">
    <text evidence="7">The sequence shown here is derived from an EMBL/GenBank/DDBJ whole genome shotgun (WGS) entry which is preliminary data.</text>
</comment>
<dbReference type="RefSeq" id="WP_353568145.1">
    <property type="nucleotide sequence ID" value="NZ_BAABRI010000020.1"/>
</dbReference>
<organism evidence="7 8">
    <name type="scientific">Haloferula sargassicola</name>
    <dbReference type="NCBI Taxonomy" id="490096"/>
    <lineage>
        <taxon>Bacteria</taxon>
        <taxon>Pseudomonadati</taxon>
        <taxon>Verrucomicrobiota</taxon>
        <taxon>Verrucomicrobiia</taxon>
        <taxon>Verrucomicrobiales</taxon>
        <taxon>Verrucomicrobiaceae</taxon>
        <taxon>Haloferula</taxon>
    </lineage>
</organism>
<evidence type="ECO:0000256" key="1">
    <source>
        <dbReference type="ARBA" id="ARBA00008777"/>
    </source>
</evidence>
<accession>A0ABP9UR76</accession>